<proteinExistence type="predicted"/>
<dbReference type="EMBL" id="CYRY02038142">
    <property type="protein sequence ID" value="VCX30469.1"/>
    <property type="molecule type" value="Genomic_DNA"/>
</dbReference>
<evidence type="ECO:0000313" key="1">
    <source>
        <dbReference type="EMBL" id="VCX30469.1"/>
    </source>
</evidence>
<accession>A0A9X9M2N5</accession>
<gene>
    <name evidence="1" type="ORF">BN2614_LOCUS2</name>
</gene>
<dbReference type="Proteomes" id="UP000269945">
    <property type="component" value="Unassembled WGS sequence"/>
</dbReference>
<dbReference type="AlphaFoldDB" id="A0A9X9M2N5"/>
<name>A0A9X9M2N5_GULGU</name>
<evidence type="ECO:0000313" key="2">
    <source>
        <dbReference type="Proteomes" id="UP000269945"/>
    </source>
</evidence>
<feature type="non-terminal residue" evidence="1">
    <location>
        <position position="1"/>
    </location>
</feature>
<organism evidence="1 2">
    <name type="scientific">Gulo gulo</name>
    <name type="common">Wolverine</name>
    <name type="synonym">Gluton</name>
    <dbReference type="NCBI Taxonomy" id="48420"/>
    <lineage>
        <taxon>Eukaryota</taxon>
        <taxon>Metazoa</taxon>
        <taxon>Chordata</taxon>
        <taxon>Craniata</taxon>
        <taxon>Vertebrata</taxon>
        <taxon>Euteleostomi</taxon>
        <taxon>Mammalia</taxon>
        <taxon>Eutheria</taxon>
        <taxon>Laurasiatheria</taxon>
        <taxon>Carnivora</taxon>
        <taxon>Caniformia</taxon>
        <taxon>Musteloidea</taxon>
        <taxon>Mustelidae</taxon>
        <taxon>Guloninae</taxon>
        <taxon>Gulo</taxon>
    </lineage>
</organism>
<protein>
    <submittedName>
        <fullName evidence="1">Uncharacterized protein</fullName>
    </submittedName>
</protein>
<reference evidence="1 2" key="1">
    <citation type="submission" date="2018-10" db="EMBL/GenBank/DDBJ databases">
        <authorList>
            <person name="Ekblom R."/>
            <person name="Jareborg N."/>
        </authorList>
    </citation>
    <scope>NUCLEOTIDE SEQUENCE [LARGE SCALE GENOMIC DNA]</scope>
    <source>
        <tissue evidence="1">Muscle</tissue>
    </source>
</reference>
<keyword evidence="2" id="KW-1185">Reference proteome</keyword>
<sequence length="91" mass="10150">GGLQHLFYVTYQLKNTARHLSNNWAKAGEVNASDPDLAHTSECSFQAYLYYPNEATCKPSVLYKRLRDGGIEAGVRLLGLDCSVCLVINWL</sequence>
<comment type="caution">
    <text evidence="1">The sequence shown here is derived from an EMBL/GenBank/DDBJ whole genome shotgun (WGS) entry which is preliminary data.</text>
</comment>